<gene>
    <name evidence="1" type="ORF">QYS48_27670</name>
</gene>
<dbReference type="Proteomes" id="UP001244443">
    <property type="component" value="Chromosome"/>
</dbReference>
<name>A0AA51N9N9_9BACT</name>
<protein>
    <submittedName>
        <fullName evidence="1">SatD family protein</fullName>
    </submittedName>
</protein>
<sequence>MIAILTGDIINSTEKAPSNWLKELKSVLNQYGTSPEKWEIYRGDSFQLKISIEEAILAAFHIKATIKQIKNKDVRIAIGIGKEDYVSEKISESNGIAYQNSGVCFETLKKNTLAIRSNDAKWDEPLNIMLELMLFTADKWTASQAEVIKASIENPDKNQNQLAELLEKTQSTISVSLDRSGFDKLQKIIDYYKKQTHSL</sequence>
<reference evidence="1" key="1">
    <citation type="submission" date="2023-08" db="EMBL/GenBank/DDBJ databases">
        <title>Comparative genomics and taxonomic characterization of three novel marine species of genus Marivirga.</title>
        <authorList>
            <person name="Muhammad N."/>
            <person name="Kim S.-G."/>
        </authorList>
    </citation>
    <scope>NUCLEOTIDE SEQUENCE [LARGE SCALE GENOMIC DNA]</scope>
    <source>
        <strain evidence="1">ABR2-2</strain>
    </source>
</reference>
<dbReference type="InterPro" id="IPR032580">
    <property type="entry name" value="SatD"/>
</dbReference>
<evidence type="ECO:0000313" key="1">
    <source>
        <dbReference type="EMBL" id="WMN07066.1"/>
    </source>
</evidence>
<organism evidence="1 2">
    <name type="scientific">Marivirga arenosa</name>
    <dbReference type="NCBI Taxonomy" id="3059076"/>
    <lineage>
        <taxon>Bacteria</taxon>
        <taxon>Pseudomonadati</taxon>
        <taxon>Bacteroidota</taxon>
        <taxon>Cytophagia</taxon>
        <taxon>Cytophagales</taxon>
        <taxon>Marivirgaceae</taxon>
        <taxon>Marivirga</taxon>
    </lineage>
</organism>
<evidence type="ECO:0000313" key="2">
    <source>
        <dbReference type="Proteomes" id="UP001244443"/>
    </source>
</evidence>
<accession>A0AA51N9N9</accession>
<keyword evidence="2" id="KW-1185">Reference proteome</keyword>
<dbReference type="EMBL" id="CP129970">
    <property type="protein sequence ID" value="WMN07066.1"/>
    <property type="molecule type" value="Genomic_DNA"/>
</dbReference>
<dbReference type="AlphaFoldDB" id="A0AA51N9N9"/>
<proteinExistence type="predicted"/>
<dbReference type="RefSeq" id="WP_308357098.1">
    <property type="nucleotide sequence ID" value="NZ_CP129970.2"/>
</dbReference>
<dbReference type="Pfam" id="PF16264">
    <property type="entry name" value="SatD"/>
    <property type="match status" value="1"/>
</dbReference>